<evidence type="ECO:0000313" key="5">
    <source>
        <dbReference type="Proteomes" id="UP001303115"/>
    </source>
</evidence>
<feature type="compositionally biased region" description="Basic residues" evidence="2">
    <location>
        <begin position="1"/>
        <end position="12"/>
    </location>
</feature>
<dbReference type="CDD" id="cd02440">
    <property type="entry name" value="AdoMet_MTases"/>
    <property type="match status" value="1"/>
</dbReference>
<feature type="transmembrane region" description="Helical" evidence="3">
    <location>
        <begin position="94"/>
        <end position="113"/>
    </location>
</feature>
<dbReference type="EMBL" id="MU854320">
    <property type="protein sequence ID" value="KAK4044213.1"/>
    <property type="molecule type" value="Genomic_DNA"/>
</dbReference>
<evidence type="ECO:0000256" key="3">
    <source>
        <dbReference type="SAM" id="Phobius"/>
    </source>
</evidence>
<dbReference type="Proteomes" id="UP001303115">
    <property type="component" value="Unassembled WGS sequence"/>
</dbReference>
<reference evidence="5" key="1">
    <citation type="journal article" date="2023" name="Mol. Phylogenet. Evol.">
        <title>Genome-scale phylogeny and comparative genomics of the fungal order Sordariales.</title>
        <authorList>
            <person name="Hensen N."/>
            <person name="Bonometti L."/>
            <person name="Westerberg I."/>
            <person name="Brannstrom I.O."/>
            <person name="Guillou S."/>
            <person name="Cros-Aarteil S."/>
            <person name="Calhoun S."/>
            <person name="Haridas S."/>
            <person name="Kuo A."/>
            <person name="Mondo S."/>
            <person name="Pangilinan J."/>
            <person name="Riley R."/>
            <person name="LaButti K."/>
            <person name="Andreopoulos B."/>
            <person name="Lipzen A."/>
            <person name="Chen C."/>
            <person name="Yan M."/>
            <person name="Daum C."/>
            <person name="Ng V."/>
            <person name="Clum A."/>
            <person name="Steindorff A."/>
            <person name="Ohm R.A."/>
            <person name="Martin F."/>
            <person name="Silar P."/>
            <person name="Natvig D.O."/>
            <person name="Lalanne C."/>
            <person name="Gautier V."/>
            <person name="Ament-Velasquez S.L."/>
            <person name="Kruys A."/>
            <person name="Hutchinson M.I."/>
            <person name="Powell A.J."/>
            <person name="Barry K."/>
            <person name="Miller A.N."/>
            <person name="Grigoriev I.V."/>
            <person name="Debuchy R."/>
            <person name="Gladieux P."/>
            <person name="Hiltunen Thoren M."/>
            <person name="Johannesson H."/>
        </authorList>
    </citation>
    <scope>NUCLEOTIDE SEQUENCE [LARGE SCALE GENOMIC DNA]</scope>
    <source>
        <strain evidence="5">CBS 284.82</strain>
    </source>
</reference>
<dbReference type="FunFam" id="3.40.50.150:FF:000288">
    <property type="entry name" value="Spermine/spermidine synthase, putative"/>
    <property type="match status" value="1"/>
</dbReference>
<name>A0AAN6SW29_9PEZI</name>
<feature type="region of interest" description="Disordered" evidence="2">
    <location>
        <begin position="1"/>
        <end position="25"/>
    </location>
</feature>
<dbReference type="InterPro" id="IPR029063">
    <property type="entry name" value="SAM-dependent_MTases_sf"/>
</dbReference>
<dbReference type="GO" id="GO:0010487">
    <property type="term" value="F:thermospermine synthase activity"/>
    <property type="evidence" value="ECO:0007669"/>
    <property type="project" value="TreeGrafter"/>
</dbReference>
<keyword evidence="5" id="KW-1185">Reference proteome</keyword>
<dbReference type="GO" id="GO:0006596">
    <property type="term" value="P:polyamine biosynthetic process"/>
    <property type="evidence" value="ECO:0007669"/>
    <property type="project" value="UniProtKB-KW"/>
</dbReference>
<dbReference type="Pfam" id="PF01564">
    <property type="entry name" value="Spermine_synth"/>
    <property type="match status" value="1"/>
</dbReference>
<dbReference type="SUPFAM" id="SSF53335">
    <property type="entry name" value="S-adenosyl-L-methionine-dependent methyltransferases"/>
    <property type="match status" value="1"/>
</dbReference>
<organism evidence="4 5">
    <name type="scientific">Parachaetomium inaequale</name>
    <dbReference type="NCBI Taxonomy" id="2588326"/>
    <lineage>
        <taxon>Eukaryota</taxon>
        <taxon>Fungi</taxon>
        <taxon>Dikarya</taxon>
        <taxon>Ascomycota</taxon>
        <taxon>Pezizomycotina</taxon>
        <taxon>Sordariomycetes</taxon>
        <taxon>Sordariomycetidae</taxon>
        <taxon>Sordariales</taxon>
        <taxon>Chaetomiaceae</taxon>
        <taxon>Parachaetomium</taxon>
    </lineage>
</organism>
<dbReference type="Gene3D" id="3.40.50.150">
    <property type="entry name" value="Vaccinia Virus protein VP39"/>
    <property type="match status" value="1"/>
</dbReference>
<evidence type="ECO:0000256" key="1">
    <source>
        <dbReference type="ARBA" id="ARBA00023115"/>
    </source>
</evidence>
<feature type="transmembrane region" description="Helical" evidence="3">
    <location>
        <begin position="125"/>
        <end position="151"/>
    </location>
</feature>
<protein>
    <submittedName>
        <fullName evidence="4">Polyamine aminopropyltransferase</fullName>
    </submittedName>
</protein>
<evidence type="ECO:0000256" key="2">
    <source>
        <dbReference type="SAM" id="MobiDB-lite"/>
    </source>
</evidence>
<keyword evidence="3" id="KW-0812">Transmembrane</keyword>
<keyword evidence="1" id="KW-0620">Polyamine biosynthesis</keyword>
<feature type="transmembrane region" description="Helical" evidence="3">
    <location>
        <begin position="60"/>
        <end position="82"/>
    </location>
</feature>
<dbReference type="NCBIfam" id="NF037959">
    <property type="entry name" value="MFS_SpdSyn"/>
    <property type="match status" value="1"/>
</dbReference>
<gene>
    <name evidence="4" type="ORF">C8A01DRAFT_12278</name>
</gene>
<dbReference type="PANTHER" id="PTHR43317">
    <property type="entry name" value="THERMOSPERMINE SYNTHASE ACAULIS5"/>
    <property type="match status" value="1"/>
</dbReference>
<comment type="caution">
    <text evidence="4">The sequence shown here is derived from an EMBL/GenBank/DDBJ whole genome shotgun (WGS) entry which is preliminary data.</text>
</comment>
<dbReference type="AlphaFoldDB" id="A0AAN6SW29"/>
<keyword evidence="3" id="KW-0472">Membrane</keyword>
<evidence type="ECO:0000313" key="4">
    <source>
        <dbReference type="EMBL" id="KAK4044213.1"/>
    </source>
</evidence>
<accession>A0AAN6SW29</accession>
<keyword evidence="3" id="KW-1133">Transmembrane helix</keyword>
<sequence>MAPKPAAKKVKTAPKSPSTIPPIDPTSSFTPESFEAELKALAAKAQTETWSNWALAQARVYLKSAALLALAALASTVSQLALSPVYGSIPSATWHARLLMAACFAGWSSNLFLGRALPFRVEHLLPVIALWIPVVQFLLGKVSGTLTAGWGPLVTEAVTLFPLVGLSAACVATLLDGADLSALPGWLADAAPGLGAYGFFKAAETVLGGTAEGLVGRSVLNTRLGMELVLGAAYALVAPSKLLLWAVPAVLHTAVLNTHVPTPMALARLNSGLAEVGYVVLDRAESVTGYVSVVDSPKEGYRVMRCDHSLLGGEWVKFLGQGALKGNQVAEPIYGVFAMLEAVRLVKTPEPIVDSEAQALVIGLGIGTTPAALVAHGIDTTVVELDPVVHKFAAKYFQLPSNHTAVIEDAVTYTARLAADETASRFDYIIHDVFTGGAEPIALFTLEFLQNLHALLKPNGVVAINYAGDFALPPPRIVVNTINAVFPACRIFREHPREEEDFAKTGRDFTNMVIFCTKQGSGGGDISFRAPSERDLLNSPSRRAFLLPQHEVRDADFLVGGEEAEGILRRNETERLVKWHEMSAAGHWTVMRTVLPEAVWEAW</sequence>
<dbReference type="PANTHER" id="PTHR43317:SF1">
    <property type="entry name" value="THERMOSPERMINE SYNTHASE ACAULIS5"/>
    <property type="match status" value="1"/>
</dbReference>
<proteinExistence type="predicted"/>